<gene>
    <name evidence="3" type="ORF">GCM10007071_15990</name>
</gene>
<dbReference type="PANTHER" id="PTHR19328">
    <property type="entry name" value="HEDGEHOG-INTERACTING PROTEIN"/>
    <property type="match status" value="1"/>
</dbReference>
<dbReference type="Gene3D" id="2.120.10.30">
    <property type="entry name" value="TolB, C-terminal domain"/>
    <property type="match status" value="1"/>
</dbReference>
<dbReference type="RefSeq" id="WP_189575227.1">
    <property type="nucleotide sequence ID" value="NZ_BMXV01000003.1"/>
</dbReference>
<keyword evidence="1" id="KW-0812">Transmembrane</keyword>
<evidence type="ECO:0000313" key="3">
    <source>
        <dbReference type="EMBL" id="GGY69877.1"/>
    </source>
</evidence>
<name>A0ABQ3B0D8_9GAMM</name>
<protein>
    <recommendedName>
        <fullName evidence="2">Glucose/Sorbosone dehydrogenase domain-containing protein</fullName>
    </recommendedName>
</protein>
<sequence>MNNRPSWSRVVLAFATALVIGAVLGSVVQTQINLLALRGLGVEIGAGAWLSTTLEDLLKFGPVYLVMFGCGFLVSQLVAMGVTRYLLQAWRQPVCSLAAAVGLWATFRLVDALAPPPTLIAATRDPGGMLAMLVTAAVAGWFFASLAGNRSPQSRSVGGSAVAVMALAALATFPVGEVRAQDSDAYQFQTVVAGLEHPWSLAFLPDRRMLVTERPGRLRIVSQNGDLVPEPVAGVPEVFNHAQAGLFEVLPAPDFVDSQLIYLSYACGTLEANHTCLARGRLEGGALADVEELFRAMPAKAGAAHFGGRMAWLADGTLLLTLGDGFDYREEAQRLSSHIGTIVRLNGDGSVPADNPFVNDPDALPEIYSYGHRNVQGLIHDRENGRVISHEHGPRGGDEINLIEAGNNYGWPVATYGLDYTWARVTPFTGYPGTEQPLLHWTPSIAPSGMTLYDGALFPQWQGSLLVGGLVTGAVHRVEPGADGAVEKERLFTEVEARIRDVRTGPDGAVYLLTDSAEGRLLRVTPR</sequence>
<evidence type="ECO:0000313" key="4">
    <source>
        <dbReference type="Proteomes" id="UP000601597"/>
    </source>
</evidence>
<dbReference type="PANTHER" id="PTHR19328:SF75">
    <property type="entry name" value="ALDOSE SUGAR DEHYDROGENASE YLII"/>
    <property type="match status" value="1"/>
</dbReference>
<evidence type="ECO:0000259" key="2">
    <source>
        <dbReference type="Pfam" id="PF07995"/>
    </source>
</evidence>
<comment type="caution">
    <text evidence="3">The sequence shown here is derived from an EMBL/GenBank/DDBJ whole genome shotgun (WGS) entry which is preliminary data.</text>
</comment>
<feature type="transmembrane region" description="Helical" evidence="1">
    <location>
        <begin position="156"/>
        <end position="176"/>
    </location>
</feature>
<dbReference type="InterPro" id="IPR011042">
    <property type="entry name" value="6-blade_b-propeller_TolB-like"/>
</dbReference>
<dbReference type="SUPFAM" id="SSF50952">
    <property type="entry name" value="Soluble quinoprotein glucose dehydrogenase"/>
    <property type="match status" value="1"/>
</dbReference>
<dbReference type="EMBL" id="BMXV01000003">
    <property type="protein sequence ID" value="GGY69877.1"/>
    <property type="molecule type" value="Genomic_DNA"/>
</dbReference>
<dbReference type="InterPro" id="IPR012938">
    <property type="entry name" value="Glc/Sorbosone_DH"/>
</dbReference>
<keyword evidence="1" id="KW-0472">Membrane</keyword>
<feature type="domain" description="Glucose/Sorbosone dehydrogenase" evidence="2">
    <location>
        <begin position="195"/>
        <end position="523"/>
    </location>
</feature>
<feature type="transmembrane region" description="Helical" evidence="1">
    <location>
        <begin position="94"/>
        <end position="114"/>
    </location>
</feature>
<evidence type="ECO:0000256" key="1">
    <source>
        <dbReference type="SAM" id="Phobius"/>
    </source>
</evidence>
<dbReference type="Proteomes" id="UP000601597">
    <property type="component" value="Unassembled WGS sequence"/>
</dbReference>
<proteinExistence type="predicted"/>
<keyword evidence="4" id="KW-1185">Reference proteome</keyword>
<reference evidence="4" key="1">
    <citation type="journal article" date="2019" name="Int. J. Syst. Evol. Microbiol.">
        <title>The Global Catalogue of Microorganisms (GCM) 10K type strain sequencing project: providing services to taxonomists for standard genome sequencing and annotation.</title>
        <authorList>
            <consortium name="The Broad Institute Genomics Platform"/>
            <consortium name="The Broad Institute Genome Sequencing Center for Infectious Disease"/>
            <person name="Wu L."/>
            <person name="Ma J."/>
        </authorList>
    </citation>
    <scope>NUCLEOTIDE SEQUENCE [LARGE SCALE GENOMIC DNA]</scope>
    <source>
        <strain evidence="4">KCTC 22280</strain>
    </source>
</reference>
<feature type="transmembrane region" description="Helical" evidence="1">
    <location>
        <begin position="126"/>
        <end position="144"/>
    </location>
</feature>
<dbReference type="InterPro" id="IPR011041">
    <property type="entry name" value="Quinoprot_gluc/sorb_DH_b-prop"/>
</dbReference>
<accession>A0ABQ3B0D8</accession>
<dbReference type="Pfam" id="PF07995">
    <property type="entry name" value="GSDH"/>
    <property type="match status" value="1"/>
</dbReference>
<feature type="transmembrane region" description="Helical" evidence="1">
    <location>
        <begin position="63"/>
        <end position="87"/>
    </location>
</feature>
<organism evidence="3 4">
    <name type="scientific">Marinobacter zhanjiangensis</name>
    <dbReference type="NCBI Taxonomy" id="578215"/>
    <lineage>
        <taxon>Bacteria</taxon>
        <taxon>Pseudomonadati</taxon>
        <taxon>Pseudomonadota</taxon>
        <taxon>Gammaproteobacteria</taxon>
        <taxon>Pseudomonadales</taxon>
        <taxon>Marinobacteraceae</taxon>
        <taxon>Marinobacter</taxon>
    </lineage>
</organism>
<keyword evidence="1" id="KW-1133">Transmembrane helix</keyword>